<organism evidence="2 3">
    <name type="scientific">Stieleria marina</name>
    <dbReference type="NCBI Taxonomy" id="1930275"/>
    <lineage>
        <taxon>Bacteria</taxon>
        <taxon>Pseudomonadati</taxon>
        <taxon>Planctomycetota</taxon>
        <taxon>Planctomycetia</taxon>
        <taxon>Pirellulales</taxon>
        <taxon>Pirellulaceae</taxon>
        <taxon>Stieleria</taxon>
    </lineage>
</organism>
<evidence type="ECO:0000313" key="3">
    <source>
        <dbReference type="Proteomes" id="UP000319817"/>
    </source>
</evidence>
<protein>
    <recommendedName>
        <fullName evidence="1">SMEK domain-containing protein</fullName>
    </recommendedName>
</protein>
<dbReference type="OrthoDB" id="8440659at2"/>
<evidence type="ECO:0000313" key="2">
    <source>
        <dbReference type="EMBL" id="QDT10717.1"/>
    </source>
</evidence>
<reference evidence="2 3" key="1">
    <citation type="submission" date="2019-02" db="EMBL/GenBank/DDBJ databases">
        <title>Deep-cultivation of Planctomycetes and their phenomic and genomic characterization uncovers novel biology.</title>
        <authorList>
            <person name="Wiegand S."/>
            <person name="Jogler M."/>
            <person name="Boedeker C."/>
            <person name="Pinto D."/>
            <person name="Vollmers J."/>
            <person name="Rivas-Marin E."/>
            <person name="Kohn T."/>
            <person name="Peeters S.H."/>
            <person name="Heuer A."/>
            <person name="Rast P."/>
            <person name="Oberbeckmann S."/>
            <person name="Bunk B."/>
            <person name="Jeske O."/>
            <person name="Meyerdierks A."/>
            <person name="Storesund J.E."/>
            <person name="Kallscheuer N."/>
            <person name="Luecker S."/>
            <person name="Lage O.M."/>
            <person name="Pohl T."/>
            <person name="Merkel B.J."/>
            <person name="Hornburger P."/>
            <person name="Mueller R.-W."/>
            <person name="Bruemmer F."/>
            <person name="Labrenz M."/>
            <person name="Spormann A.M."/>
            <person name="Op den Camp H."/>
            <person name="Overmann J."/>
            <person name="Amann R."/>
            <person name="Jetten M.S.M."/>
            <person name="Mascher T."/>
            <person name="Medema M.H."/>
            <person name="Devos D.P."/>
            <person name="Kaster A.-K."/>
            <person name="Ovreas L."/>
            <person name="Rohde M."/>
            <person name="Galperin M.Y."/>
            <person name="Jogler C."/>
        </authorList>
    </citation>
    <scope>NUCLEOTIDE SEQUENCE [LARGE SCALE GENOMIC DNA]</scope>
    <source>
        <strain evidence="2 3">K23_9</strain>
    </source>
</reference>
<feature type="domain" description="SMEK" evidence="1">
    <location>
        <begin position="9"/>
        <end position="146"/>
    </location>
</feature>
<sequence length="769" mass="85729">MKSLELLAEIVEAIEILGRKIETLNSLNLTDLSVRSEEFFREILNRVLDLDLKNINIEQPSAAAIDLGDVEAKLAIQVTANGTAKKVRDTVSKFVERGLASQYDRLVILQIAKEGGRNIDDICDPHDLKFDPKSDIWGKKELARQISALPTEALQSLHDYMKLELPSLFGAVTSTDASPELRVDASYAGGKNGTSASLTIFNSGSHTRYLSSWFVEWSDKSAVFSIKCESGSLPYRLQEQDRYTIVINLDRPRLEGISEVGILDGDNNSFKAPPGQIAILKQEAERRATLYPQPDSDNAPDFSECEMEVAARVEFGDDGKQLLVFTVTNMSDIAVPIVGANLEWQYDPPRSRRAENDATTKIREVQELGGSVNLDCRSDLTSPVAPGGVIQFYLHDSMERLLLETLLGDVPDQNVSFVFGAKSGTGWKATEEGIPEAVREHAEYIRDGGQISGRIKRQPQEWIVDTFAQEITSADLADGTNVIEGTDYAYSGTRTTTWYVPRESETMRNWESRWKKMREHFDRMAFVTRPIECTMLQQRIPGYHLNPLPELMKFSADFIGTGSGLSREPAQLVTPDGIPIFSEFPIRDAVGTPITNSVGEGFGWRFGVSRQYFKKGGPNWAGEDRKYPGPSVEELASECASLLYGLPPELAASVWRNWPQGFDRRSNSSEYFWYDAVFELAWQGQPGDRLYADRYAPVENGSIELVGDGLLPRVPNLEFLSVRVAHEYGHPVQITSKLTNIVLASIAAIDRLLDRGAAMVEKYEKEKEA</sequence>
<dbReference type="EMBL" id="CP036526">
    <property type="protein sequence ID" value="QDT10717.1"/>
    <property type="molecule type" value="Genomic_DNA"/>
</dbReference>
<dbReference type="NCBIfam" id="NF033859">
    <property type="entry name" value="SMEK_N"/>
    <property type="match status" value="1"/>
</dbReference>
<dbReference type="AlphaFoldDB" id="A0A517NUB6"/>
<dbReference type="Proteomes" id="UP000319817">
    <property type="component" value="Chromosome"/>
</dbReference>
<keyword evidence="3" id="KW-1185">Reference proteome</keyword>
<accession>A0A517NUB6</accession>
<dbReference type="InterPro" id="IPR047740">
    <property type="entry name" value="SMEK_dom"/>
</dbReference>
<dbReference type="Pfam" id="PF21941">
    <property type="entry name" value="SMEK_N"/>
    <property type="match status" value="1"/>
</dbReference>
<gene>
    <name evidence="2" type="ORF">K239x_26750</name>
</gene>
<dbReference type="RefSeq" id="WP_145418458.1">
    <property type="nucleotide sequence ID" value="NZ_CP036526.1"/>
</dbReference>
<evidence type="ECO:0000259" key="1">
    <source>
        <dbReference type="Pfam" id="PF21941"/>
    </source>
</evidence>
<name>A0A517NUB6_9BACT</name>
<proteinExistence type="predicted"/>